<dbReference type="AlphaFoldDB" id="A0A1X0I9N1"/>
<gene>
    <name evidence="2" type="ORF">BST39_15785</name>
</gene>
<accession>A0A1X0I9N1</accession>
<evidence type="ECO:0000256" key="1">
    <source>
        <dbReference type="SAM" id="MobiDB-lite"/>
    </source>
</evidence>
<feature type="region of interest" description="Disordered" evidence="1">
    <location>
        <begin position="196"/>
        <end position="225"/>
    </location>
</feature>
<comment type="caution">
    <text evidence="2">The sequence shown here is derived from an EMBL/GenBank/DDBJ whole genome shotgun (WGS) entry which is preliminary data.</text>
</comment>
<sequence>MWILHRLAVRHIGALEEILREMSARGKDVRVWEGAFAIWSQVVFAWPRGWGGQNTGGIDKTSLDHLQTLASWLDDYLPKADAAGLERTGRLVDDVLNAVNDDDSLPADMKIHLRQMCDQLRWCLDGYSQTGDFELKVAIDRLLITVGQSAQHSSTFRDKVTVVVNTFVYPFVVGTLAQVTGGAILSVLGLSGGAAPPGLPLAPPGPTPLPPAPPGPIAPPPSGGG</sequence>
<evidence type="ECO:0000313" key="3">
    <source>
        <dbReference type="Proteomes" id="UP000192513"/>
    </source>
</evidence>
<proteinExistence type="predicted"/>
<reference evidence="2 3" key="1">
    <citation type="submission" date="2017-02" db="EMBL/GenBank/DDBJ databases">
        <title>The new phylogeny of genus Mycobacterium.</title>
        <authorList>
            <person name="Tortoli E."/>
            <person name="Trovato A."/>
            <person name="Cirillo D.M."/>
        </authorList>
    </citation>
    <scope>NUCLEOTIDE SEQUENCE [LARGE SCALE GENOMIC DNA]</scope>
    <source>
        <strain evidence="2 3">DSM 45000</strain>
    </source>
</reference>
<dbReference type="Proteomes" id="UP000192513">
    <property type="component" value="Unassembled WGS sequence"/>
</dbReference>
<dbReference type="EMBL" id="MVIE01000019">
    <property type="protein sequence ID" value="ORB39241.1"/>
    <property type="molecule type" value="Genomic_DNA"/>
</dbReference>
<feature type="compositionally biased region" description="Pro residues" evidence="1">
    <location>
        <begin position="197"/>
        <end position="225"/>
    </location>
</feature>
<protein>
    <submittedName>
        <fullName evidence="2">Uncharacterized protein</fullName>
    </submittedName>
</protein>
<organism evidence="2 3">
    <name type="scientific">Mycobacterium paraseoulense</name>
    <dbReference type="NCBI Taxonomy" id="590652"/>
    <lineage>
        <taxon>Bacteria</taxon>
        <taxon>Bacillati</taxon>
        <taxon>Actinomycetota</taxon>
        <taxon>Actinomycetes</taxon>
        <taxon>Mycobacteriales</taxon>
        <taxon>Mycobacteriaceae</taxon>
        <taxon>Mycobacterium</taxon>
    </lineage>
</organism>
<name>A0A1X0I9N1_9MYCO</name>
<keyword evidence="3" id="KW-1185">Reference proteome</keyword>
<evidence type="ECO:0000313" key="2">
    <source>
        <dbReference type="EMBL" id="ORB39241.1"/>
    </source>
</evidence>